<dbReference type="AlphaFoldDB" id="A0A9P7FVE3"/>
<name>A0A9P7FVE3_9AGAR</name>
<dbReference type="InterPro" id="IPR023213">
    <property type="entry name" value="CAT-like_dom_sf"/>
</dbReference>
<sequence length="543" mass="61348">MNTWKPRLGASFRTYQRPLGITELGFYWDSKFDGTADTVQHGTVEILSPENQTVFSHDNITRSWIALKQQFPLLGASFEVVGDQVNFIISANRLEACNPEEISLQKVASQVEAERVADALVNGDRVLSDDLLARIVILFRIDQISHVHILIHVGHSITDGMANATLLRTFLDIISSSPDGIMWDLEERLALALPSNDLVPGIMLNKARFRWHRAIGQTISAIRMSKINGGHTLPRKFTHLSAYTPARSGLVAASFSPEKSIHIIQNCRDNGITFGNAYPVLAQIALTRLLCRRFVRGDIGREEWEYRKREPMVTGGPLNLRPFLDREWYEKGGSTNVSLAIGFFFQRLPYMPLGAAVNLAPGDKIPSLQDLLPFPRFLLRCQSIRKQLTDLLRHPMFLHITMLRSQASIRRLQEVALNWRDKRQEAPSAISVTEQSPVSTHGGSSLGNMDKLIPSHYPLATEGEEERTVPQLLLHKTQTRLHCRPAELYLGASTKRQQLHIHVFWDMNVYDEDVVKEWLEEVREATVVYLGGETSPAIQKPFL</sequence>
<reference evidence="2" key="1">
    <citation type="submission" date="2021-02" db="EMBL/GenBank/DDBJ databases">
        <authorList>
            <person name="Nieuwenhuis M."/>
            <person name="Van De Peppel L.J.J."/>
        </authorList>
    </citation>
    <scope>NUCLEOTIDE SEQUENCE</scope>
    <source>
        <strain evidence="2">D49</strain>
    </source>
</reference>
<dbReference type="EMBL" id="JABCKI010006070">
    <property type="protein sequence ID" value="KAG5635532.1"/>
    <property type="molecule type" value="Genomic_DNA"/>
</dbReference>
<keyword evidence="3" id="KW-1185">Reference proteome</keyword>
<evidence type="ECO:0008006" key="4">
    <source>
        <dbReference type="Google" id="ProtNLM"/>
    </source>
</evidence>
<evidence type="ECO:0000256" key="1">
    <source>
        <dbReference type="SAM" id="MobiDB-lite"/>
    </source>
</evidence>
<gene>
    <name evidence="2" type="ORF">H0H81_010944</name>
</gene>
<evidence type="ECO:0000313" key="2">
    <source>
        <dbReference type="EMBL" id="KAG5635532.1"/>
    </source>
</evidence>
<protein>
    <recommendedName>
        <fullName evidence="4">Condensation domain-containing protein</fullName>
    </recommendedName>
</protein>
<reference evidence="2" key="2">
    <citation type="submission" date="2021-10" db="EMBL/GenBank/DDBJ databases">
        <title>Phylogenomics reveals ancestral predisposition of the termite-cultivated fungus Termitomyces towards a domesticated lifestyle.</title>
        <authorList>
            <person name="Auxier B."/>
            <person name="Grum-Grzhimaylo A."/>
            <person name="Cardenas M.E."/>
            <person name="Lodge J.D."/>
            <person name="Laessoe T."/>
            <person name="Pedersen O."/>
            <person name="Smith M.E."/>
            <person name="Kuyper T.W."/>
            <person name="Franco-Molano E.A."/>
            <person name="Baroni T.J."/>
            <person name="Aanen D.K."/>
        </authorList>
    </citation>
    <scope>NUCLEOTIDE SEQUENCE</scope>
    <source>
        <strain evidence="2">D49</strain>
    </source>
</reference>
<evidence type="ECO:0000313" key="3">
    <source>
        <dbReference type="Proteomes" id="UP000717328"/>
    </source>
</evidence>
<feature type="region of interest" description="Disordered" evidence="1">
    <location>
        <begin position="428"/>
        <end position="447"/>
    </location>
</feature>
<organism evidence="2 3">
    <name type="scientific">Sphagnurus paluster</name>
    <dbReference type="NCBI Taxonomy" id="117069"/>
    <lineage>
        <taxon>Eukaryota</taxon>
        <taxon>Fungi</taxon>
        <taxon>Dikarya</taxon>
        <taxon>Basidiomycota</taxon>
        <taxon>Agaricomycotina</taxon>
        <taxon>Agaricomycetes</taxon>
        <taxon>Agaricomycetidae</taxon>
        <taxon>Agaricales</taxon>
        <taxon>Tricholomatineae</taxon>
        <taxon>Lyophyllaceae</taxon>
        <taxon>Sphagnurus</taxon>
    </lineage>
</organism>
<dbReference type="Gene3D" id="3.30.559.10">
    <property type="entry name" value="Chloramphenicol acetyltransferase-like domain"/>
    <property type="match status" value="1"/>
</dbReference>
<feature type="compositionally biased region" description="Polar residues" evidence="1">
    <location>
        <begin position="430"/>
        <end position="447"/>
    </location>
</feature>
<comment type="caution">
    <text evidence="2">The sequence shown here is derived from an EMBL/GenBank/DDBJ whole genome shotgun (WGS) entry which is preliminary data.</text>
</comment>
<dbReference type="Proteomes" id="UP000717328">
    <property type="component" value="Unassembled WGS sequence"/>
</dbReference>
<accession>A0A9P7FVE3</accession>
<proteinExistence type="predicted"/>
<dbReference type="OrthoDB" id="3264185at2759"/>